<dbReference type="EMBL" id="BGZK01004432">
    <property type="protein sequence ID" value="GBP08969.1"/>
    <property type="molecule type" value="Genomic_DNA"/>
</dbReference>
<gene>
    <name evidence="1" type="ORF">EVAR_68553_1</name>
</gene>
<proteinExistence type="predicted"/>
<sequence length="151" mass="16665">MPEWKGRVPLTLAHCERMSGAKTYASRIGENAHPCRVNTGTRLYNTCTELPTWCRVQNAQRESTKSMPSLAASLWDRRSARQSGANQAHLYSKPDTTQTSHTNTQAASICFSIDNNKIALDYSELFLFTVCGNGRAAVVILRSMKINAAAV</sequence>
<protein>
    <submittedName>
        <fullName evidence="1">Uncharacterized protein</fullName>
    </submittedName>
</protein>
<comment type="caution">
    <text evidence="1">The sequence shown here is derived from an EMBL/GenBank/DDBJ whole genome shotgun (WGS) entry which is preliminary data.</text>
</comment>
<dbReference type="AlphaFoldDB" id="A0A4C1T388"/>
<evidence type="ECO:0000313" key="1">
    <source>
        <dbReference type="EMBL" id="GBP08969.1"/>
    </source>
</evidence>
<accession>A0A4C1T388</accession>
<evidence type="ECO:0000313" key="2">
    <source>
        <dbReference type="Proteomes" id="UP000299102"/>
    </source>
</evidence>
<keyword evidence="2" id="KW-1185">Reference proteome</keyword>
<reference evidence="1 2" key="1">
    <citation type="journal article" date="2019" name="Commun. Biol.">
        <title>The bagworm genome reveals a unique fibroin gene that provides high tensile strength.</title>
        <authorList>
            <person name="Kono N."/>
            <person name="Nakamura H."/>
            <person name="Ohtoshi R."/>
            <person name="Tomita M."/>
            <person name="Numata K."/>
            <person name="Arakawa K."/>
        </authorList>
    </citation>
    <scope>NUCLEOTIDE SEQUENCE [LARGE SCALE GENOMIC DNA]</scope>
</reference>
<name>A0A4C1T388_EUMVA</name>
<organism evidence="1 2">
    <name type="scientific">Eumeta variegata</name>
    <name type="common">Bagworm moth</name>
    <name type="synonym">Eumeta japonica</name>
    <dbReference type="NCBI Taxonomy" id="151549"/>
    <lineage>
        <taxon>Eukaryota</taxon>
        <taxon>Metazoa</taxon>
        <taxon>Ecdysozoa</taxon>
        <taxon>Arthropoda</taxon>
        <taxon>Hexapoda</taxon>
        <taxon>Insecta</taxon>
        <taxon>Pterygota</taxon>
        <taxon>Neoptera</taxon>
        <taxon>Endopterygota</taxon>
        <taxon>Lepidoptera</taxon>
        <taxon>Glossata</taxon>
        <taxon>Ditrysia</taxon>
        <taxon>Tineoidea</taxon>
        <taxon>Psychidae</taxon>
        <taxon>Oiketicinae</taxon>
        <taxon>Eumeta</taxon>
    </lineage>
</organism>
<dbReference type="Proteomes" id="UP000299102">
    <property type="component" value="Unassembled WGS sequence"/>
</dbReference>